<dbReference type="CDD" id="cd02440">
    <property type="entry name" value="AdoMet_MTases"/>
    <property type="match status" value="1"/>
</dbReference>
<evidence type="ECO:0000259" key="1">
    <source>
        <dbReference type="Pfam" id="PF13649"/>
    </source>
</evidence>
<accession>A0A9W4WWD9</accession>
<dbReference type="PANTHER" id="PTHR43591">
    <property type="entry name" value="METHYLTRANSFERASE"/>
    <property type="match status" value="1"/>
</dbReference>
<organism evidence="2 3">
    <name type="scientific">Funneliformis geosporum</name>
    <dbReference type="NCBI Taxonomy" id="1117311"/>
    <lineage>
        <taxon>Eukaryota</taxon>
        <taxon>Fungi</taxon>
        <taxon>Fungi incertae sedis</taxon>
        <taxon>Mucoromycota</taxon>
        <taxon>Glomeromycotina</taxon>
        <taxon>Glomeromycetes</taxon>
        <taxon>Glomerales</taxon>
        <taxon>Glomeraceae</taxon>
        <taxon>Funneliformis</taxon>
    </lineage>
</organism>
<gene>
    <name evidence="2" type="ORF">FWILDA_LOCUS3652</name>
</gene>
<proteinExistence type="predicted"/>
<dbReference type="SUPFAM" id="SSF53335">
    <property type="entry name" value="S-adenosyl-L-methionine-dependent methyltransferases"/>
    <property type="match status" value="1"/>
</dbReference>
<dbReference type="EMBL" id="CAMKVN010000501">
    <property type="protein sequence ID" value="CAI2168581.1"/>
    <property type="molecule type" value="Genomic_DNA"/>
</dbReference>
<reference evidence="2" key="1">
    <citation type="submission" date="2022-08" db="EMBL/GenBank/DDBJ databases">
        <authorList>
            <person name="Kallberg Y."/>
            <person name="Tangrot J."/>
            <person name="Rosling A."/>
        </authorList>
    </citation>
    <scope>NUCLEOTIDE SEQUENCE</scope>
    <source>
        <strain evidence="2">Wild A</strain>
    </source>
</reference>
<dbReference type="PANTHER" id="PTHR43591:SF24">
    <property type="entry name" value="2-METHOXY-6-POLYPRENYL-1,4-BENZOQUINOL METHYLASE, MITOCHONDRIAL"/>
    <property type="match status" value="1"/>
</dbReference>
<dbReference type="InterPro" id="IPR029063">
    <property type="entry name" value="SAM-dependent_MTases_sf"/>
</dbReference>
<evidence type="ECO:0000313" key="2">
    <source>
        <dbReference type="EMBL" id="CAI2168581.1"/>
    </source>
</evidence>
<feature type="domain" description="Methyltransferase" evidence="1">
    <location>
        <begin position="86"/>
        <end position="178"/>
    </location>
</feature>
<keyword evidence="3" id="KW-1185">Reference proteome</keyword>
<dbReference type="Pfam" id="PF13649">
    <property type="entry name" value="Methyltransf_25"/>
    <property type="match status" value="1"/>
</dbReference>
<dbReference type="Proteomes" id="UP001153678">
    <property type="component" value="Unassembled WGS sequence"/>
</dbReference>
<sequence length="307" mass="35479">MKNVNAIKELDSSDPLKLDNTKTILDSFRYVKGRRYHNLIDVTYLLPNDEKEAYRLKLQHNILKFVWKRIFSSPVHELLKAGGAKVLDVGCGTGLWLLDMAKEYPDSSFIGIDMSPIFPGVNHIPQNVAFLQHNLNNGLPFPNETFDFVFQGFLGNNVINKQWEYYTREMIRVTKPGGWVEIFDYDIDYQNSGPKFAEYMGLVQSGLEAKGINPQPETYVPQLLKNCQKLSEVYYEEENIPLGSRAGQLGEMVMAYCFMTFDAFKLLFTSAWGVSDEVFDTIYDCVRPEVDEFKIFLKTFRWYSKKI</sequence>
<comment type="caution">
    <text evidence="2">The sequence shown here is derived from an EMBL/GenBank/DDBJ whole genome shotgun (WGS) entry which is preliminary data.</text>
</comment>
<name>A0A9W4WWD9_9GLOM</name>
<dbReference type="Gene3D" id="3.40.50.150">
    <property type="entry name" value="Vaccinia Virus protein VP39"/>
    <property type="match status" value="1"/>
</dbReference>
<protein>
    <submittedName>
        <fullName evidence="2">3092_t:CDS:1</fullName>
    </submittedName>
</protein>
<dbReference type="GO" id="GO:0008168">
    <property type="term" value="F:methyltransferase activity"/>
    <property type="evidence" value="ECO:0007669"/>
    <property type="project" value="TreeGrafter"/>
</dbReference>
<dbReference type="InterPro" id="IPR041698">
    <property type="entry name" value="Methyltransf_25"/>
</dbReference>
<dbReference type="AlphaFoldDB" id="A0A9W4WWD9"/>
<dbReference type="OrthoDB" id="2013972at2759"/>
<evidence type="ECO:0000313" key="3">
    <source>
        <dbReference type="Proteomes" id="UP001153678"/>
    </source>
</evidence>